<dbReference type="Proteomes" id="UP000235162">
    <property type="component" value="Unassembled WGS sequence"/>
</dbReference>
<protein>
    <recommendedName>
        <fullName evidence="1">Co-chaperone DjlA N-terminal domain-containing protein</fullName>
    </recommendedName>
</protein>
<sequence>MALVDLDHVRRFFGGGEDAQPSREIYRELLLMVLARATDADAYTHPVEVEVVKKTLEEMLEEPVASSDIRIAARSKLYEAAPLEKYIARMAPQLPKSERLAILNALITVLKADERVATSEVRYFNMVALAMELSFADVAGLSAD</sequence>
<reference evidence="2 3" key="1">
    <citation type="submission" date="2018-01" db="EMBL/GenBank/DDBJ databases">
        <title>The draft genome sequence of Halioglobus japonicus S1-36.</title>
        <authorList>
            <person name="Du Z.-J."/>
            <person name="Shi M.-J."/>
        </authorList>
    </citation>
    <scope>NUCLEOTIDE SEQUENCE [LARGE SCALE GENOMIC DNA]</scope>
    <source>
        <strain evidence="2 3">S1-36</strain>
    </source>
</reference>
<organism evidence="2 3">
    <name type="scientific">Halioglobus japonicus</name>
    <dbReference type="NCBI Taxonomy" id="930805"/>
    <lineage>
        <taxon>Bacteria</taxon>
        <taxon>Pseudomonadati</taxon>
        <taxon>Pseudomonadota</taxon>
        <taxon>Gammaproteobacteria</taxon>
        <taxon>Cellvibrionales</taxon>
        <taxon>Halieaceae</taxon>
        <taxon>Halioglobus</taxon>
    </lineage>
</organism>
<dbReference type="AlphaFoldDB" id="A0AAP8MC19"/>
<keyword evidence="3" id="KW-1185">Reference proteome</keyword>
<dbReference type="KEGG" id="hja:BST95_01795"/>
<name>A0AAP8MC19_9GAMM</name>
<accession>A0AAP8MC19</accession>
<dbReference type="EMBL" id="PKUR01000004">
    <property type="protein sequence ID" value="PLW85047.1"/>
    <property type="molecule type" value="Genomic_DNA"/>
</dbReference>
<feature type="domain" description="Co-chaperone DjlA N-terminal" evidence="1">
    <location>
        <begin position="30"/>
        <end position="139"/>
    </location>
</feature>
<dbReference type="SUPFAM" id="SSF158682">
    <property type="entry name" value="TerB-like"/>
    <property type="match status" value="1"/>
</dbReference>
<dbReference type="RefSeq" id="WP_084197906.1">
    <property type="nucleotide sequence ID" value="NZ_BMYL01000004.1"/>
</dbReference>
<dbReference type="Gene3D" id="1.10.3680.10">
    <property type="entry name" value="TerB-like"/>
    <property type="match status" value="1"/>
</dbReference>
<evidence type="ECO:0000313" key="2">
    <source>
        <dbReference type="EMBL" id="PLW85047.1"/>
    </source>
</evidence>
<proteinExistence type="predicted"/>
<evidence type="ECO:0000259" key="1">
    <source>
        <dbReference type="Pfam" id="PF05099"/>
    </source>
</evidence>
<dbReference type="InterPro" id="IPR029024">
    <property type="entry name" value="TerB-like"/>
</dbReference>
<comment type="caution">
    <text evidence="2">The sequence shown here is derived from an EMBL/GenBank/DDBJ whole genome shotgun (WGS) entry which is preliminary data.</text>
</comment>
<gene>
    <name evidence="2" type="ORF">C0029_16060</name>
</gene>
<dbReference type="InterPro" id="IPR007791">
    <property type="entry name" value="DjlA_N"/>
</dbReference>
<dbReference type="Pfam" id="PF05099">
    <property type="entry name" value="TerB"/>
    <property type="match status" value="1"/>
</dbReference>
<evidence type="ECO:0000313" key="3">
    <source>
        <dbReference type="Proteomes" id="UP000235162"/>
    </source>
</evidence>